<dbReference type="EMBL" id="JSAN01000073">
    <property type="protein sequence ID" value="KIC71764.1"/>
    <property type="molecule type" value="Genomic_DNA"/>
</dbReference>
<evidence type="ECO:0000256" key="3">
    <source>
        <dbReference type="ARBA" id="ARBA00023065"/>
    </source>
</evidence>
<evidence type="ECO:0000313" key="9">
    <source>
        <dbReference type="EMBL" id="KIC71764.1"/>
    </source>
</evidence>
<name>A0A0C1H251_9BACT</name>
<dbReference type="GO" id="GO:0046933">
    <property type="term" value="F:proton-transporting ATP synthase activity, rotational mechanism"/>
    <property type="evidence" value="ECO:0007669"/>
    <property type="project" value="UniProtKB-UniRule"/>
</dbReference>
<sequence length="448" mass="49674">MSEIIKGYHHMKIVYDRINNMRGNLITITAEGVSLGELARIDLKDGRNIYASVLRIDGDQVTLQVFQTTRGISTSDQVTFLNRQMQAVYGDTLLGRRLSGTGLPIDGGPQVIGESIDIGSTSFNPVKRIVPRDMVRTNIPMIDVFNCLVKSQKIPIFSVPGEPYNALLMRIANQTDADVVIIGGMGLTFKEYQAFIENAETAGTINKTVMFIHRATDPAVECLLVPDMALACAERFATDGKNVLVLLTDMTAFADAIKEIAITMDQVPSNRGYPGSLYSDLASRYEKAVSIEDSGSITVIGVTTMPGDDVTHPVPDNTGYITEGQFYLHHGKIDPFGSLSRLKQLVIGKVTRDDHGDLANAMIRLYAESKKARERQAMGFKLSKWDEKLLTYSYLFEERMMNLEVNYTLEKALDLGWETLAECFQASEVGIKESVISKYWPEIAQISK</sequence>
<organism evidence="9 10">
    <name type="scientific">Candidatus Protochlamydia amoebophila</name>
    <dbReference type="NCBI Taxonomy" id="362787"/>
    <lineage>
        <taxon>Bacteria</taxon>
        <taxon>Pseudomonadati</taxon>
        <taxon>Chlamydiota</taxon>
        <taxon>Chlamydiia</taxon>
        <taxon>Parachlamydiales</taxon>
        <taxon>Parachlamydiaceae</taxon>
        <taxon>Candidatus Protochlamydia</taxon>
    </lineage>
</organism>
<dbReference type="HAMAP" id="MF_00310">
    <property type="entry name" value="ATP_synth_B_arch"/>
    <property type="match status" value="1"/>
</dbReference>
<dbReference type="InterPro" id="IPR027417">
    <property type="entry name" value="P-loop_NTPase"/>
</dbReference>
<reference evidence="9 10" key="1">
    <citation type="journal article" date="2014" name="Mol. Biol. Evol.">
        <title>Massive expansion of Ubiquitination-related gene families within the Chlamydiae.</title>
        <authorList>
            <person name="Domman D."/>
            <person name="Collingro A."/>
            <person name="Lagkouvardos I."/>
            <person name="Gehre L."/>
            <person name="Weinmaier T."/>
            <person name="Rattei T."/>
            <person name="Subtil A."/>
            <person name="Horn M."/>
        </authorList>
    </citation>
    <scope>NUCLEOTIDE SEQUENCE [LARGE SCALE GENOMIC DNA]</scope>
    <source>
        <strain evidence="9 10">EI2</strain>
    </source>
</reference>
<dbReference type="PATRIC" id="fig|362787.3.peg.1213"/>
<keyword evidence="2 5" id="KW-0813">Transport</keyword>
<comment type="function">
    <text evidence="4 5">Produces ATP from ADP in the presence of a proton gradient across the membrane. The V-type beta chain is a regulatory subunit.</text>
</comment>
<feature type="domain" description="ATPase F1/V1/A1 complex alpha/beta subunit nucleotide-binding" evidence="6">
    <location>
        <begin position="139"/>
        <end position="329"/>
    </location>
</feature>
<dbReference type="NCBIfam" id="NF002555">
    <property type="entry name" value="PRK02118.1"/>
    <property type="match status" value="1"/>
</dbReference>
<gene>
    <name evidence="9" type="primary">atpB_2</name>
    <name evidence="5" type="synonym">atpB</name>
    <name evidence="9" type="ORF">DB44_DA00180</name>
</gene>
<dbReference type="PANTHER" id="PTHR43389:SF4">
    <property type="entry name" value="V-TYPE PROTON ATPASE SUBUNIT B"/>
    <property type="match status" value="1"/>
</dbReference>
<dbReference type="SUPFAM" id="SSF52540">
    <property type="entry name" value="P-loop containing nucleoside triphosphate hydrolases"/>
    <property type="match status" value="1"/>
</dbReference>
<dbReference type="PANTHER" id="PTHR43389">
    <property type="entry name" value="V-TYPE PROTON ATPASE SUBUNIT B"/>
    <property type="match status" value="1"/>
</dbReference>
<dbReference type="Proteomes" id="UP000031465">
    <property type="component" value="Unassembled WGS sequence"/>
</dbReference>
<evidence type="ECO:0000256" key="2">
    <source>
        <dbReference type="ARBA" id="ARBA00022448"/>
    </source>
</evidence>
<dbReference type="Pfam" id="PF22919">
    <property type="entry name" value="ATP-synt_VA_C"/>
    <property type="match status" value="1"/>
</dbReference>
<evidence type="ECO:0000259" key="6">
    <source>
        <dbReference type="Pfam" id="PF00006"/>
    </source>
</evidence>
<dbReference type="InterPro" id="IPR000194">
    <property type="entry name" value="ATPase_F1/V1/A1_a/bsu_nucl-bd"/>
</dbReference>
<dbReference type="GO" id="GO:0005524">
    <property type="term" value="F:ATP binding"/>
    <property type="evidence" value="ECO:0007669"/>
    <property type="project" value="UniProtKB-UniRule"/>
</dbReference>
<evidence type="ECO:0000256" key="4">
    <source>
        <dbReference type="ARBA" id="ARBA00059599"/>
    </source>
</evidence>
<keyword evidence="5" id="KW-0066">ATP synthesis</keyword>
<dbReference type="InterPro" id="IPR004100">
    <property type="entry name" value="ATPase_F1/V1/A1_a/bsu_N"/>
</dbReference>
<dbReference type="InterPro" id="IPR055190">
    <property type="entry name" value="ATP-synt_VA_C"/>
</dbReference>
<protein>
    <recommendedName>
        <fullName evidence="5">V-type ATP synthase beta chain</fullName>
    </recommendedName>
    <alternativeName>
        <fullName evidence="5">V-ATPase subunit B</fullName>
    </alternativeName>
</protein>
<proteinExistence type="inferred from homology"/>
<feature type="domain" description="ATPase F1/V1/A1 complex alpha/beta subunit N-terminal" evidence="7">
    <location>
        <begin position="23"/>
        <end position="81"/>
    </location>
</feature>
<comment type="similarity">
    <text evidence="1 5">Belongs to the ATPase alpha/beta chains family.</text>
</comment>
<dbReference type="NCBIfam" id="NF003235">
    <property type="entry name" value="PRK04196.1"/>
    <property type="match status" value="1"/>
</dbReference>
<dbReference type="GO" id="GO:0042777">
    <property type="term" value="P:proton motive force-driven plasma membrane ATP synthesis"/>
    <property type="evidence" value="ECO:0007669"/>
    <property type="project" value="UniProtKB-UniRule"/>
</dbReference>
<dbReference type="Pfam" id="PF00006">
    <property type="entry name" value="ATP-synt_ab"/>
    <property type="match status" value="1"/>
</dbReference>
<accession>A0A0C1H251</accession>
<dbReference type="Pfam" id="PF02874">
    <property type="entry name" value="ATP-synt_ab_N"/>
    <property type="match status" value="1"/>
</dbReference>
<evidence type="ECO:0000259" key="8">
    <source>
        <dbReference type="Pfam" id="PF22919"/>
    </source>
</evidence>
<keyword evidence="3 5" id="KW-0406">Ion transport</keyword>
<evidence type="ECO:0000259" key="7">
    <source>
        <dbReference type="Pfam" id="PF02874"/>
    </source>
</evidence>
<keyword evidence="5" id="KW-0375">Hydrogen ion transport</keyword>
<feature type="domain" description="ATP synthase A/B type C-terminal" evidence="8">
    <location>
        <begin position="349"/>
        <end position="439"/>
    </location>
</feature>
<evidence type="ECO:0000313" key="10">
    <source>
        <dbReference type="Proteomes" id="UP000031465"/>
    </source>
</evidence>
<evidence type="ECO:0000256" key="1">
    <source>
        <dbReference type="ARBA" id="ARBA00008936"/>
    </source>
</evidence>
<comment type="caution">
    <text evidence="9">The sequence shown here is derived from an EMBL/GenBank/DDBJ whole genome shotgun (WGS) entry which is preliminary data.</text>
</comment>
<dbReference type="InterPro" id="IPR022879">
    <property type="entry name" value="V-ATPase_su_B/beta"/>
</dbReference>
<dbReference type="CDD" id="cd01135">
    <property type="entry name" value="V_A-ATPase_B"/>
    <property type="match status" value="1"/>
</dbReference>
<dbReference type="AlphaFoldDB" id="A0A0C1H251"/>
<dbReference type="Gene3D" id="3.40.50.12240">
    <property type="match status" value="1"/>
</dbReference>
<evidence type="ECO:0000256" key="5">
    <source>
        <dbReference type="HAMAP-Rule" id="MF_00310"/>
    </source>
</evidence>